<gene>
    <name evidence="1" type="ORF">GCM10010449_68650</name>
</gene>
<reference evidence="2" key="1">
    <citation type="journal article" date="2019" name="Int. J. Syst. Evol. Microbiol.">
        <title>The Global Catalogue of Microorganisms (GCM) 10K type strain sequencing project: providing services to taxonomists for standard genome sequencing and annotation.</title>
        <authorList>
            <consortium name="The Broad Institute Genomics Platform"/>
            <consortium name="The Broad Institute Genome Sequencing Center for Infectious Disease"/>
            <person name="Wu L."/>
            <person name="Ma J."/>
        </authorList>
    </citation>
    <scope>NUCLEOTIDE SEQUENCE [LARGE SCALE GENOMIC DNA]</scope>
    <source>
        <strain evidence="2">JCM 9092</strain>
    </source>
</reference>
<evidence type="ECO:0000313" key="1">
    <source>
        <dbReference type="EMBL" id="GAA3138768.1"/>
    </source>
</evidence>
<evidence type="ECO:0000313" key="2">
    <source>
        <dbReference type="Proteomes" id="UP001501637"/>
    </source>
</evidence>
<dbReference type="EMBL" id="BAAAUG010000156">
    <property type="protein sequence ID" value="GAA3138768.1"/>
    <property type="molecule type" value="Genomic_DNA"/>
</dbReference>
<keyword evidence="2" id="KW-1185">Reference proteome</keyword>
<accession>A0ABP6N7L6</accession>
<organism evidence="1 2">
    <name type="scientific">Streptomyces rectiviolaceus</name>
    <dbReference type="NCBI Taxonomy" id="332591"/>
    <lineage>
        <taxon>Bacteria</taxon>
        <taxon>Bacillati</taxon>
        <taxon>Actinomycetota</taxon>
        <taxon>Actinomycetes</taxon>
        <taxon>Kitasatosporales</taxon>
        <taxon>Streptomycetaceae</taxon>
        <taxon>Streptomyces</taxon>
    </lineage>
</organism>
<dbReference type="Proteomes" id="UP001501637">
    <property type="component" value="Unassembled WGS sequence"/>
</dbReference>
<proteinExistence type="predicted"/>
<comment type="caution">
    <text evidence="1">The sequence shown here is derived from an EMBL/GenBank/DDBJ whole genome shotgun (WGS) entry which is preliminary data.</text>
</comment>
<name>A0ABP6N7L6_9ACTN</name>
<sequence length="65" mass="6918">MRICAAACCFFLAERVIRNMAPMSTMKGRRVTIFTGRSFLRMTAQISGLMDGGGHAAHKGGIGGV</sequence>
<protein>
    <submittedName>
        <fullName evidence="1">Uncharacterized protein</fullName>
    </submittedName>
</protein>